<name>A0A1G5L8K2_9FIRM</name>
<reference evidence="1 2" key="1">
    <citation type="submission" date="2016-10" db="EMBL/GenBank/DDBJ databases">
        <authorList>
            <person name="de Groot N.N."/>
        </authorList>
    </citation>
    <scope>NUCLEOTIDE SEQUENCE [LARGE SCALE GENOMIC DNA]</scope>
    <source>
        <strain evidence="1 2">DSM 18978</strain>
    </source>
</reference>
<sequence>MCPVRLYHSSITQIRKANYATKGIYYQAFICLSTGLERIGKICLILDYYINSNGEFPDLSYVKKNIGHDIKLIYEQSIAIAEKRSIDFNFMKDLNGEIHQDILKILSDFAKGDRYSNINIIVGCEQKSDSIKRWYENIDKFLYEMHVTEKKKRRILQNAEIIDQITNGIALVRHISEDGSILGNVASASFQTGMYEAVAPYRQLYVLQVVRFWVELIRALQYEAMKLGKEDIPFFSEIFGLFYNSDQYFRSRKTWDNW</sequence>
<dbReference type="EMBL" id="FMUS01000041">
    <property type="protein sequence ID" value="SCZ08590.1"/>
    <property type="molecule type" value="Genomic_DNA"/>
</dbReference>
<protein>
    <submittedName>
        <fullName evidence="1">Uncharacterized protein</fullName>
    </submittedName>
</protein>
<organism evidence="1 2">
    <name type="scientific">Alkaliphilus peptidifermentans DSM 18978</name>
    <dbReference type="NCBI Taxonomy" id="1120976"/>
    <lineage>
        <taxon>Bacteria</taxon>
        <taxon>Bacillati</taxon>
        <taxon>Bacillota</taxon>
        <taxon>Clostridia</taxon>
        <taxon>Peptostreptococcales</taxon>
        <taxon>Natronincolaceae</taxon>
        <taxon>Alkaliphilus</taxon>
    </lineage>
</organism>
<gene>
    <name evidence="1" type="ORF">SAMN03080606_04134</name>
</gene>
<evidence type="ECO:0000313" key="1">
    <source>
        <dbReference type="EMBL" id="SCZ08590.1"/>
    </source>
</evidence>
<proteinExistence type="predicted"/>
<accession>A0A1G5L8K2</accession>
<dbReference type="AlphaFoldDB" id="A0A1G5L8K2"/>
<keyword evidence="2" id="KW-1185">Reference proteome</keyword>
<evidence type="ECO:0000313" key="2">
    <source>
        <dbReference type="Proteomes" id="UP000198636"/>
    </source>
</evidence>
<dbReference type="Proteomes" id="UP000198636">
    <property type="component" value="Unassembled WGS sequence"/>
</dbReference>